<dbReference type="PROSITE" id="PS50994">
    <property type="entry name" value="INTEGRASE"/>
    <property type="match status" value="1"/>
</dbReference>
<keyword evidence="1" id="KW-0645">Protease</keyword>
<dbReference type="GO" id="GO:0008233">
    <property type="term" value="F:peptidase activity"/>
    <property type="evidence" value="ECO:0007669"/>
    <property type="project" value="UniProtKB-KW"/>
</dbReference>
<feature type="region of interest" description="Disordered" evidence="8">
    <location>
        <begin position="321"/>
        <end position="361"/>
    </location>
</feature>
<reference evidence="10 11" key="1">
    <citation type="journal article" date="2018" name="PLoS Genet.">
        <title>Population sequencing reveals clonal diversity and ancestral inbreeding in the grapevine cultivar Chardonnay.</title>
        <authorList>
            <person name="Roach M.J."/>
            <person name="Johnson D.L."/>
            <person name="Bohlmann J."/>
            <person name="van Vuuren H.J."/>
            <person name="Jones S.J."/>
            <person name="Pretorius I.S."/>
            <person name="Schmidt S.A."/>
            <person name="Borneman A.R."/>
        </authorList>
    </citation>
    <scope>NUCLEOTIDE SEQUENCE [LARGE SCALE GENOMIC DNA]</scope>
    <source>
        <strain evidence="11">cv. Chardonnay</strain>
        <tissue evidence="10">Leaf</tissue>
    </source>
</reference>
<dbReference type="EMBL" id="QGNW01000036">
    <property type="protein sequence ID" value="RVX09920.1"/>
    <property type="molecule type" value="Genomic_DNA"/>
</dbReference>
<evidence type="ECO:0000256" key="4">
    <source>
        <dbReference type="ARBA" id="ARBA00022722"/>
    </source>
</evidence>
<dbReference type="GO" id="GO:0015074">
    <property type="term" value="P:DNA integration"/>
    <property type="evidence" value="ECO:0007669"/>
    <property type="project" value="InterPro"/>
</dbReference>
<evidence type="ECO:0000256" key="2">
    <source>
        <dbReference type="ARBA" id="ARBA00022679"/>
    </source>
</evidence>
<evidence type="ECO:0000256" key="5">
    <source>
        <dbReference type="ARBA" id="ARBA00022759"/>
    </source>
</evidence>
<keyword evidence="2" id="KW-0808">Transferase</keyword>
<dbReference type="GO" id="GO:0004519">
    <property type="term" value="F:endonuclease activity"/>
    <property type="evidence" value="ECO:0007669"/>
    <property type="project" value="UniProtKB-KW"/>
</dbReference>
<dbReference type="SUPFAM" id="SSF56672">
    <property type="entry name" value="DNA/RNA polymerases"/>
    <property type="match status" value="1"/>
</dbReference>
<evidence type="ECO:0000256" key="8">
    <source>
        <dbReference type="SAM" id="MobiDB-lite"/>
    </source>
</evidence>
<keyword evidence="3" id="KW-0548">Nucleotidyltransferase</keyword>
<dbReference type="InterPro" id="IPR043502">
    <property type="entry name" value="DNA/RNA_pol_sf"/>
</dbReference>
<dbReference type="InterPro" id="IPR036397">
    <property type="entry name" value="RNaseH_sf"/>
</dbReference>
<keyword evidence="7" id="KW-0695">RNA-directed DNA polymerase</keyword>
<name>A0A438JLS8_VITVI</name>
<dbReference type="InterPro" id="IPR001584">
    <property type="entry name" value="Integrase_cat-core"/>
</dbReference>
<dbReference type="InterPro" id="IPR043128">
    <property type="entry name" value="Rev_trsase/Diguanyl_cyclase"/>
</dbReference>
<dbReference type="CDD" id="cd00303">
    <property type="entry name" value="retropepsin_like"/>
    <property type="match status" value="1"/>
</dbReference>
<feature type="compositionally biased region" description="Low complexity" evidence="8">
    <location>
        <begin position="36"/>
        <end position="46"/>
    </location>
</feature>
<keyword evidence="4" id="KW-0540">Nuclease</keyword>
<feature type="compositionally biased region" description="Basic and acidic residues" evidence="8">
    <location>
        <begin position="323"/>
        <end position="353"/>
    </location>
</feature>
<evidence type="ECO:0000313" key="11">
    <source>
        <dbReference type="Proteomes" id="UP000288805"/>
    </source>
</evidence>
<gene>
    <name evidence="10" type="primary">TY3B-I_31</name>
    <name evidence="10" type="ORF">CK203_012991</name>
</gene>
<feature type="region of interest" description="Disordered" evidence="8">
    <location>
        <begin position="1391"/>
        <end position="1412"/>
    </location>
</feature>
<dbReference type="Gene3D" id="3.10.10.10">
    <property type="entry name" value="HIV Type 1 Reverse Transcriptase, subunit A, domain 1"/>
    <property type="match status" value="1"/>
</dbReference>
<evidence type="ECO:0000256" key="7">
    <source>
        <dbReference type="ARBA" id="ARBA00022918"/>
    </source>
</evidence>
<feature type="compositionally biased region" description="Basic and acidic residues" evidence="8">
    <location>
        <begin position="105"/>
        <end position="120"/>
    </location>
</feature>
<feature type="region of interest" description="Disordered" evidence="8">
    <location>
        <begin position="1300"/>
        <end position="1323"/>
    </location>
</feature>
<feature type="compositionally biased region" description="Basic residues" evidence="8">
    <location>
        <begin position="1"/>
        <end position="16"/>
    </location>
</feature>
<evidence type="ECO:0000259" key="9">
    <source>
        <dbReference type="PROSITE" id="PS50994"/>
    </source>
</evidence>
<dbReference type="Proteomes" id="UP000288805">
    <property type="component" value="Unassembled WGS sequence"/>
</dbReference>
<dbReference type="Gene3D" id="3.30.420.10">
    <property type="entry name" value="Ribonuclease H-like superfamily/Ribonuclease H"/>
    <property type="match status" value="2"/>
</dbReference>
<proteinExistence type="predicted"/>
<dbReference type="Gene3D" id="3.30.70.270">
    <property type="match status" value="2"/>
</dbReference>
<dbReference type="Pfam" id="PF17919">
    <property type="entry name" value="RT_RNaseH_2"/>
    <property type="match status" value="1"/>
</dbReference>
<feature type="domain" description="Integrase catalytic" evidence="9">
    <location>
        <begin position="1187"/>
        <end position="1271"/>
    </location>
</feature>
<dbReference type="InterPro" id="IPR012337">
    <property type="entry name" value="RNaseH-like_sf"/>
</dbReference>
<organism evidence="10 11">
    <name type="scientific">Vitis vinifera</name>
    <name type="common">Grape</name>
    <dbReference type="NCBI Taxonomy" id="29760"/>
    <lineage>
        <taxon>Eukaryota</taxon>
        <taxon>Viridiplantae</taxon>
        <taxon>Streptophyta</taxon>
        <taxon>Embryophyta</taxon>
        <taxon>Tracheophyta</taxon>
        <taxon>Spermatophyta</taxon>
        <taxon>Magnoliopsida</taxon>
        <taxon>eudicotyledons</taxon>
        <taxon>Gunneridae</taxon>
        <taxon>Pentapetalae</taxon>
        <taxon>rosids</taxon>
        <taxon>Vitales</taxon>
        <taxon>Vitaceae</taxon>
        <taxon>Viteae</taxon>
        <taxon>Vitis</taxon>
    </lineage>
</organism>
<keyword evidence="6" id="KW-0378">Hydrolase</keyword>
<keyword evidence="5" id="KW-0255">Endonuclease</keyword>
<feature type="region of interest" description="Disordered" evidence="8">
    <location>
        <begin position="430"/>
        <end position="453"/>
    </location>
</feature>
<feature type="region of interest" description="Disordered" evidence="8">
    <location>
        <begin position="93"/>
        <end position="123"/>
    </location>
</feature>
<dbReference type="InterPro" id="IPR000477">
    <property type="entry name" value="RT_dom"/>
</dbReference>
<sequence length="1554" mass="174258">MASSHRKKTVGKRKTAKSSPPGDGEVKGRKRCVTHSSLNVRSSSSSALKRPGGKLKARARINISWQKDNVIENHSCQVLCAQTRPTRAWEIKATSSHNPGATPRSYDRSHGAEVPPHRDPMVTPAMRNVRSHLAERPAGRNLPNEPPIGSISKRLDDMLSTPFCSHITHYEPPRGFLVPKFSTYDGTNDPFDHIMHYRQLMTLDIGNDALLCKVFPASLQGQALSWFHRLPPNSIDNFRDLSEAFVGQYLCSARHKQNISTLQNIKMRDNESLREFVKRFGQAVLQIEPPTTMDDLFRRANKYSMLEDDVRAATQQVLVAGRASRDNADRHAKPPDRPKPVDRRQDGPSRPDRPPITPLSVSYEKLLPMIQGLSDFRWPRPLETDPSIRDRSKKCAFHKDHGHTTETCRSLQYLVERLIKAGHLKQYLRSDTGGRDASQHHNSGAPRAPVAPKAVINYINGGPSDEEYDSRRKRQKLLRAASIRERINSIRPGSSADLVQASVIGHMGHSLAGLENPGRILSGFNGSSTTSLGDIILPVRAGPVTLNVQFSVVQELSPFNVILGRTWLHYMKAIPSTYHQMVSFLTNEGQTDLYGSQLAARQCYQIAREAVANQEDASPPEPALRMTNSNYWVRWTRIPRRNPEHTKYPSKNHDIFAWTHSDMKGIHPSIASHKLNVFPAARPVRQKIRRFHPDRQRVIQMKLTNCWKPDSSESFPLPRIDQIVDSTSGQGMLSFLDAFSGYHQIPMSPDDEEKTAFITPHGLYCYKVMPFGLKNAGATYQRLMTKIFKPLIGRSVEKSARIKSKRHGTPPPRNKKELQRLTGKLVALGRFIARFTDELRPFFLAIRKAGTQGWTDNCQNALERIKHCLMHPPILSSPIPKEKLYMYLAVSEWAISAVLFRCPSPKEQKPVYYVSRALADVETRYSKMELTALAFEVLPKAPPLFSSSPSDCTDRPPLRSILHKPDLTGRMLQWAIELSEFGIEFQPRLSKKGQVMADFVLEYSRNPTSTTNQVTGWWTLRVDGASRSSGSGVGLLLQSPTGEHLEQAIRLGFSASNNEAEYEAILSGLDLALRYPSPNSDLQRLATSENSTCNTIEADQADDQEWTHDIAEYLRTGLYPKILNKPQNPGASCPFHPDWGAPVQAILHRALSSLSWAFRGPWGMDIVGPLPAAPAQKKFLLVATDYFINGIAFRNFCSELNIRNSYSTPRYPQSNGQAEATNKTLINALKKRLEQAKGKWVEELPGVLWAYRTTPGRPTGNTPFALTYGMDAVIPTEIGFLLSGRCSKAKRCQHGTRKKFGLGRRSQRKRIHPDGRLSTKASAHYNRKVRPRNFKNGDPQLILLDSCLSQLHRRASFSSAWWINWPQPPPFSDAADFQSLGAERRRSSYSLQSAAAESGSSAGSSSDEEQKVTLVPESDPHIFVRTKSPDASSAGIIAGRLRSQCHLHLASIRMSVMGRSAANFNLLLPLLKPLKSPDCRSRVERGFLREALSPGLWPSDPGRRKADFGFLPRFLQRGRFSCISIRIKVARTVDRCSFLSHVSQTRSRAKEGPE</sequence>
<dbReference type="Pfam" id="PF03732">
    <property type="entry name" value="Retrotrans_gag"/>
    <property type="match status" value="1"/>
</dbReference>
<dbReference type="GO" id="GO:0003676">
    <property type="term" value="F:nucleic acid binding"/>
    <property type="evidence" value="ECO:0007669"/>
    <property type="project" value="InterPro"/>
</dbReference>
<feature type="compositionally biased region" description="Low complexity" evidence="8">
    <location>
        <begin position="1393"/>
        <end position="1405"/>
    </location>
</feature>
<evidence type="ECO:0000256" key="3">
    <source>
        <dbReference type="ARBA" id="ARBA00022695"/>
    </source>
</evidence>
<dbReference type="SUPFAM" id="SSF53098">
    <property type="entry name" value="Ribonuclease H-like"/>
    <property type="match status" value="2"/>
</dbReference>
<dbReference type="GO" id="GO:0003964">
    <property type="term" value="F:RNA-directed DNA polymerase activity"/>
    <property type="evidence" value="ECO:0007669"/>
    <property type="project" value="UniProtKB-KW"/>
</dbReference>
<dbReference type="InterPro" id="IPR005162">
    <property type="entry name" value="Retrotrans_gag_dom"/>
</dbReference>
<dbReference type="PANTHER" id="PTHR48475:SF2">
    <property type="entry name" value="RIBONUCLEASE H"/>
    <property type="match status" value="1"/>
</dbReference>
<dbReference type="GO" id="GO:0006508">
    <property type="term" value="P:proteolysis"/>
    <property type="evidence" value="ECO:0007669"/>
    <property type="project" value="UniProtKB-KW"/>
</dbReference>
<evidence type="ECO:0000256" key="1">
    <source>
        <dbReference type="ARBA" id="ARBA00022670"/>
    </source>
</evidence>
<feature type="region of interest" description="Disordered" evidence="8">
    <location>
        <begin position="1"/>
        <end position="55"/>
    </location>
</feature>
<dbReference type="PANTHER" id="PTHR48475">
    <property type="entry name" value="RIBONUCLEASE H"/>
    <property type="match status" value="1"/>
</dbReference>
<feature type="compositionally biased region" description="Basic residues" evidence="8">
    <location>
        <begin position="1300"/>
        <end position="1311"/>
    </location>
</feature>
<dbReference type="Pfam" id="PF00078">
    <property type="entry name" value="RVT_1"/>
    <property type="match status" value="1"/>
</dbReference>
<evidence type="ECO:0000256" key="6">
    <source>
        <dbReference type="ARBA" id="ARBA00022801"/>
    </source>
</evidence>
<protein>
    <submittedName>
        <fullName evidence="10">Transposon Ty3-I Gag-Pol polyprotein</fullName>
    </submittedName>
</protein>
<dbReference type="FunFam" id="3.10.10.10:FF:000007">
    <property type="entry name" value="Retrovirus-related Pol polyprotein from transposon 17.6-like Protein"/>
    <property type="match status" value="1"/>
</dbReference>
<comment type="caution">
    <text evidence="10">The sequence shown here is derived from an EMBL/GenBank/DDBJ whole genome shotgun (WGS) entry which is preliminary data.</text>
</comment>
<dbReference type="CDD" id="cd01647">
    <property type="entry name" value="RT_LTR"/>
    <property type="match status" value="1"/>
</dbReference>
<accession>A0A438JLS8</accession>
<dbReference type="InterPro" id="IPR041577">
    <property type="entry name" value="RT_RNaseH_2"/>
</dbReference>
<evidence type="ECO:0000313" key="10">
    <source>
        <dbReference type="EMBL" id="RVX09920.1"/>
    </source>
</evidence>